<dbReference type="AlphaFoldDB" id="A0A0D2PKM8"/>
<protein>
    <submittedName>
        <fullName evidence="1">Uncharacterized protein</fullName>
    </submittedName>
</protein>
<dbReference type="EMBL" id="KN817566">
    <property type="protein sequence ID" value="KJA20525.1"/>
    <property type="molecule type" value="Genomic_DNA"/>
</dbReference>
<organism evidence="1 2">
    <name type="scientific">Hypholoma sublateritium (strain FD-334 SS-4)</name>
    <dbReference type="NCBI Taxonomy" id="945553"/>
    <lineage>
        <taxon>Eukaryota</taxon>
        <taxon>Fungi</taxon>
        <taxon>Dikarya</taxon>
        <taxon>Basidiomycota</taxon>
        <taxon>Agaricomycotina</taxon>
        <taxon>Agaricomycetes</taxon>
        <taxon>Agaricomycetidae</taxon>
        <taxon>Agaricales</taxon>
        <taxon>Agaricineae</taxon>
        <taxon>Strophariaceae</taxon>
        <taxon>Hypholoma</taxon>
    </lineage>
</organism>
<name>A0A0D2PKM8_HYPSF</name>
<reference evidence="2" key="1">
    <citation type="submission" date="2014-04" db="EMBL/GenBank/DDBJ databases">
        <title>Evolutionary Origins and Diversification of the Mycorrhizal Mutualists.</title>
        <authorList>
            <consortium name="DOE Joint Genome Institute"/>
            <consortium name="Mycorrhizal Genomics Consortium"/>
            <person name="Kohler A."/>
            <person name="Kuo A."/>
            <person name="Nagy L.G."/>
            <person name="Floudas D."/>
            <person name="Copeland A."/>
            <person name="Barry K.W."/>
            <person name="Cichocki N."/>
            <person name="Veneault-Fourrey C."/>
            <person name="LaButti K."/>
            <person name="Lindquist E.A."/>
            <person name="Lipzen A."/>
            <person name="Lundell T."/>
            <person name="Morin E."/>
            <person name="Murat C."/>
            <person name="Riley R."/>
            <person name="Ohm R."/>
            <person name="Sun H."/>
            <person name="Tunlid A."/>
            <person name="Henrissat B."/>
            <person name="Grigoriev I.V."/>
            <person name="Hibbett D.S."/>
            <person name="Martin F."/>
        </authorList>
    </citation>
    <scope>NUCLEOTIDE SEQUENCE [LARGE SCALE GENOMIC DNA]</scope>
    <source>
        <strain evidence="2">FD-334 SS-4</strain>
    </source>
</reference>
<dbReference type="STRING" id="945553.A0A0D2PKM8"/>
<sequence>MRADCQNQHPPMLTFSTNARSGGPNYSYPKLEKLDLSLINFVLPSSFNEHEEQLLITEPFGQAPINKLPIELLTKIFEMCIYRFSISAGLSPYTWESHRYMVLRWDKATAPFNLLQVCSSWRTIVQSTPTLWNTFTGRSWRRYRPEVQEIDHWLKNTGTSPLRLHLNSDDDPERRDKCYQHSILDLYATRAHQWESLCLNLSRSMTAKFSSILQTHKDVHGFPNLTRLELNFDMIPCPEQHVIEELATAISHIKSVRQIIWHQGPFNGHLNLPWNQLDVVYFSVPQSGKKVLSYMSQCVVATKITFRRFWTLDIVLDPQALPVSLPNVRSLHLGAKRGQISFEPLNHFTMPNLESLEIDTLTREPSIYSFLTQFLDRSKCTLKDIMIIEFCYEADITDIITRFFNISLHSIPTVQMFNRYIHDAMLELLKTRPEMRTFPKILAWNVGISPGVVGWKDLSTREILKFSWNDGKLNFSALPTVDGRR</sequence>
<dbReference type="OMA" id="CTHEVFL"/>
<accession>A0A0D2PKM8</accession>
<dbReference type="OrthoDB" id="3217549at2759"/>
<evidence type="ECO:0000313" key="2">
    <source>
        <dbReference type="Proteomes" id="UP000054270"/>
    </source>
</evidence>
<gene>
    <name evidence="1" type="ORF">HYPSUDRAFT_43010</name>
</gene>
<dbReference type="Proteomes" id="UP000054270">
    <property type="component" value="Unassembled WGS sequence"/>
</dbReference>
<evidence type="ECO:0000313" key="1">
    <source>
        <dbReference type="EMBL" id="KJA20525.1"/>
    </source>
</evidence>
<proteinExistence type="predicted"/>
<keyword evidence="2" id="KW-1185">Reference proteome</keyword>